<organism evidence="2 3">
    <name type="scientific">Desmophyllum pertusum</name>
    <dbReference type="NCBI Taxonomy" id="174260"/>
    <lineage>
        <taxon>Eukaryota</taxon>
        <taxon>Metazoa</taxon>
        <taxon>Cnidaria</taxon>
        <taxon>Anthozoa</taxon>
        <taxon>Hexacorallia</taxon>
        <taxon>Scleractinia</taxon>
        <taxon>Caryophylliina</taxon>
        <taxon>Caryophylliidae</taxon>
        <taxon>Desmophyllum</taxon>
    </lineage>
</organism>
<keyword evidence="3" id="KW-1185">Reference proteome</keyword>
<feature type="region of interest" description="Disordered" evidence="1">
    <location>
        <begin position="125"/>
        <end position="152"/>
    </location>
</feature>
<accession>A0A9W9YA99</accession>
<protein>
    <submittedName>
        <fullName evidence="2">Uncharacterized protein</fullName>
    </submittedName>
</protein>
<evidence type="ECO:0000256" key="1">
    <source>
        <dbReference type="SAM" id="MobiDB-lite"/>
    </source>
</evidence>
<feature type="compositionally biased region" description="Acidic residues" evidence="1">
    <location>
        <begin position="134"/>
        <end position="152"/>
    </location>
</feature>
<gene>
    <name evidence="2" type="ORF">OS493_037744</name>
</gene>
<dbReference type="EMBL" id="MU827853">
    <property type="protein sequence ID" value="KAJ7318628.1"/>
    <property type="molecule type" value="Genomic_DNA"/>
</dbReference>
<evidence type="ECO:0000313" key="3">
    <source>
        <dbReference type="Proteomes" id="UP001163046"/>
    </source>
</evidence>
<dbReference type="AlphaFoldDB" id="A0A9W9YA99"/>
<proteinExistence type="predicted"/>
<evidence type="ECO:0000313" key="2">
    <source>
        <dbReference type="EMBL" id="KAJ7318628.1"/>
    </source>
</evidence>
<sequence length="308" mass="33818">MQMGVESEASTQATQEEDICIMQMGVESEASTQAAVLSSRIFPMVELIGIFQEQSSQNLVDESCDMLTRETEVLTGQLKSTREALGKCKGSNKQLKRKVNRLAYKIEELESKGVTSDSCNIFEESVIEGAPTSDQEDGDEEDDEEDNETIEEEPDFSLCFQMMIRSVRVQRIQTLKIEETETKGESIPLSSNHNIRTEPKYIVFLSKLLPTIPVLPFSVVLKANSKVTATQIGTEVVIKTVCTNPGCGKEFTWHSQPLVPGTKAPAGNFLICMAVLFAGGSFSKVAHLPAYGPGLPVIKYILQVPTGE</sequence>
<reference evidence="2" key="1">
    <citation type="submission" date="2023-01" db="EMBL/GenBank/DDBJ databases">
        <title>Genome assembly of the deep-sea coral Lophelia pertusa.</title>
        <authorList>
            <person name="Herrera S."/>
            <person name="Cordes E."/>
        </authorList>
    </citation>
    <scope>NUCLEOTIDE SEQUENCE</scope>
    <source>
        <strain evidence="2">USNM1676648</strain>
        <tissue evidence="2">Polyp</tissue>
    </source>
</reference>
<comment type="caution">
    <text evidence="2">The sequence shown here is derived from an EMBL/GenBank/DDBJ whole genome shotgun (WGS) entry which is preliminary data.</text>
</comment>
<name>A0A9W9YA99_9CNID</name>
<dbReference type="Proteomes" id="UP001163046">
    <property type="component" value="Unassembled WGS sequence"/>
</dbReference>